<keyword evidence="2" id="KW-0560">Oxidoreductase</keyword>
<dbReference type="Pfam" id="PF03992">
    <property type="entry name" value="ABM"/>
    <property type="match status" value="1"/>
</dbReference>
<dbReference type="Gene3D" id="3.30.70.100">
    <property type="match status" value="1"/>
</dbReference>
<protein>
    <submittedName>
        <fullName evidence="2">Quinol monooxygenase YgiN</fullName>
    </submittedName>
</protein>
<dbReference type="InterPro" id="IPR007138">
    <property type="entry name" value="ABM_dom"/>
</dbReference>
<dbReference type="PANTHER" id="PTHR33336:SF3">
    <property type="entry name" value="ABM DOMAIN-CONTAINING PROTEIN"/>
    <property type="match status" value="1"/>
</dbReference>
<dbReference type="GO" id="GO:0004497">
    <property type="term" value="F:monooxygenase activity"/>
    <property type="evidence" value="ECO:0007669"/>
    <property type="project" value="UniProtKB-KW"/>
</dbReference>
<dbReference type="OrthoDB" id="287932at2"/>
<comment type="caution">
    <text evidence="2">The sequence shown here is derived from an EMBL/GenBank/DDBJ whole genome shotgun (WGS) entry which is preliminary data.</text>
</comment>
<dbReference type="InterPro" id="IPR050744">
    <property type="entry name" value="AI-2_Isomerase_LsrG"/>
</dbReference>
<evidence type="ECO:0000313" key="3">
    <source>
        <dbReference type="Proteomes" id="UP000239480"/>
    </source>
</evidence>
<name>A0A2T0RIP4_9RHOB</name>
<dbReference type="Proteomes" id="UP000239480">
    <property type="component" value="Unassembled WGS sequence"/>
</dbReference>
<dbReference type="InterPro" id="IPR011008">
    <property type="entry name" value="Dimeric_a/b-barrel"/>
</dbReference>
<evidence type="ECO:0000313" key="2">
    <source>
        <dbReference type="EMBL" id="PRY20970.1"/>
    </source>
</evidence>
<gene>
    <name evidence="2" type="ORF">CLV78_111125</name>
</gene>
<dbReference type="PANTHER" id="PTHR33336">
    <property type="entry name" value="QUINOL MONOOXYGENASE YGIN-RELATED"/>
    <property type="match status" value="1"/>
</dbReference>
<accession>A0A2T0RIP4</accession>
<organism evidence="2 3">
    <name type="scientific">Aliiruegeria haliotis</name>
    <dbReference type="NCBI Taxonomy" id="1280846"/>
    <lineage>
        <taxon>Bacteria</taxon>
        <taxon>Pseudomonadati</taxon>
        <taxon>Pseudomonadota</taxon>
        <taxon>Alphaproteobacteria</taxon>
        <taxon>Rhodobacterales</taxon>
        <taxon>Roseobacteraceae</taxon>
        <taxon>Aliiruegeria</taxon>
    </lineage>
</organism>
<keyword evidence="3" id="KW-1185">Reference proteome</keyword>
<reference evidence="2 3" key="1">
    <citation type="submission" date="2018-03" db="EMBL/GenBank/DDBJ databases">
        <title>Genomic Encyclopedia of Archaeal and Bacterial Type Strains, Phase II (KMG-II): from individual species to whole genera.</title>
        <authorList>
            <person name="Goeker M."/>
        </authorList>
    </citation>
    <scope>NUCLEOTIDE SEQUENCE [LARGE SCALE GENOMIC DNA]</scope>
    <source>
        <strain evidence="2 3">DSM 29328</strain>
    </source>
</reference>
<keyword evidence="2" id="KW-0503">Monooxygenase</keyword>
<dbReference type="PROSITE" id="PS51725">
    <property type="entry name" value="ABM"/>
    <property type="match status" value="1"/>
</dbReference>
<dbReference type="GO" id="GO:0005829">
    <property type="term" value="C:cytosol"/>
    <property type="evidence" value="ECO:0007669"/>
    <property type="project" value="TreeGrafter"/>
</dbReference>
<dbReference type="AlphaFoldDB" id="A0A2T0RIP4"/>
<evidence type="ECO:0000259" key="1">
    <source>
        <dbReference type="PROSITE" id="PS51725"/>
    </source>
</evidence>
<sequence>MSNFTLIVKLKLKPGSTEAFLPLIRENQRMSRDTEPGCLRFDVYKDNEAEDTFGFVEEYDSEDSFKAHQASDHFQAYFAQAKDMMVERIWQRCAKLDL</sequence>
<dbReference type="SUPFAM" id="SSF54909">
    <property type="entry name" value="Dimeric alpha+beta barrel"/>
    <property type="match status" value="1"/>
</dbReference>
<feature type="domain" description="ABM" evidence="1">
    <location>
        <begin position="4"/>
        <end position="95"/>
    </location>
</feature>
<proteinExistence type="predicted"/>
<dbReference type="RefSeq" id="WP_106207381.1">
    <property type="nucleotide sequence ID" value="NZ_PVTD01000011.1"/>
</dbReference>
<dbReference type="EMBL" id="PVTD01000011">
    <property type="protein sequence ID" value="PRY20970.1"/>
    <property type="molecule type" value="Genomic_DNA"/>
</dbReference>